<dbReference type="Proteomes" id="UP000225564">
    <property type="component" value="Segment"/>
</dbReference>
<evidence type="ECO:0000313" key="2">
    <source>
        <dbReference type="Proteomes" id="UP000225564"/>
    </source>
</evidence>
<organism evidence="1 2">
    <name type="scientific">Vibrio phage pVco-5</name>
    <dbReference type="NCBI Taxonomy" id="1965485"/>
    <lineage>
        <taxon>Viruses</taxon>
        <taxon>Duplodnaviria</taxon>
        <taxon>Heunggongvirae</taxon>
        <taxon>Uroviricota</taxon>
        <taxon>Caudoviricetes</taxon>
        <taxon>Schitoviridae</taxon>
        <taxon>Vicoquintavirus</taxon>
        <taxon>Vicoquintavirus Pvco5</taxon>
    </lineage>
</organism>
<gene>
    <name evidence="1" type="ORF">pVco5_024</name>
</gene>
<protein>
    <submittedName>
        <fullName evidence="1">Uncharacterized protein</fullName>
    </submittedName>
</protein>
<evidence type="ECO:0000313" key="1">
    <source>
        <dbReference type="EMBL" id="ARM71012.1"/>
    </source>
</evidence>
<keyword evidence="2" id="KW-1185">Reference proteome</keyword>
<sequence>MQVVPAVTSKYKSTTIKFIYMDVIVFMDFEEGYASMSNFNTYYVRTIKLR</sequence>
<accession>A0A1W6JUT0</accession>
<reference evidence="1 2" key="1">
    <citation type="submission" date="2017-02" db="EMBL/GenBank/DDBJ databases">
        <title>Comeplete genome sequence of Bacteriophage pVco-5, that infects Vibrio corallilyticus.</title>
        <authorList>
            <person name="Kim H.J."/>
            <person name="Park S.C."/>
        </authorList>
    </citation>
    <scope>NUCLEOTIDE SEQUENCE [LARGE SCALE GENOMIC DNA]</scope>
</reference>
<name>A0A1W6JUT0_9CAUD</name>
<proteinExistence type="predicted"/>
<dbReference type="EMBL" id="KY612839">
    <property type="protein sequence ID" value="ARM71012.1"/>
    <property type="molecule type" value="Genomic_DNA"/>
</dbReference>